<feature type="signal peptide" evidence="7">
    <location>
        <begin position="1"/>
        <end position="24"/>
    </location>
</feature>
<dbReference type="Pfam" id="PF07886">
    <property type="entry name" value="BA14K"/>
    <property type="match status" value="1"/>
</dbReference>
<evidence type="ECO:0000256" key="6">
    <source>
        <dbReference type="ARBA" id="ARBA00025321"/>
    </source>
</evidence>
<accession>A0A368K3H2</accession>
<dbReference type="GO" id="GO:0016020">
    <property type="term" value="C:membrane"/>
    <property type="evidence" value="ECO:0007669"/>
    <property type="project" value="UniProtKB-SubCell"/>
</dbReference>
<evidence type="ECO:0000256" key="4">
    <source>
        <dbReference type="ARBA" id="ARBA00022475"/>
    </source>
</evidence>
<dbReference type="InterPro" id="IPR012413">
    <property type="entry name" value="BA14K"/>
</dbReference>
<evidence type="ECO:0000256" key="7">
    <source>
        <dbReference type="SAM" id="SignalP"/>
    </source>
</evidence>
<keyword evidence="9" id="KW-1185">Reference proteome</keyword>
<keyword evidence="5" id="KW-0430">Lectin</keyword>
<dbReference type="EMBL" id="QOZG01000006">
    <property type="protein sequence ID" value="RCS23023.1"/>
    <property type="molecule type" value="Genomic_DNA"/>
</dbReference>
<comment type="function">
    <text evidence="6">Has immunoglobulin-binding and hemagglutination properties, and can bind to mannose. Essential for virulence. May be involved in LPS biosynthesis or polysaccharide transport.</text>
</comment>
<reference evidence="8 9" key="1">
    <citation type="submission" date="2018-07" db="EMBL/GenBank/DDBJ databases">
        <title>The draft genome of Phyllobacterium salinisoli.</title>
        <authorList>
            <person name="Liu L."/>
            <person name="Li L."/>
            <person name="Zhang X."/>
            <person name="Liang L."/>
        </authorList>
    </citation>
    <scope>NUCLEOTIDE SEQUENCE [LARGE SCALE GENOMIC DNA]</scope>
    <source>
        <strain evidence="8 9">LLAN61</strain>
    </source>
</reference>
<name>A0A368K3H2_9HYPH</name>
<keyword evidence="4" id="KW-1003">Cell membrane</keyword>
<keyword evidence="4" id="KW-0472">Membrane</keyword>
<dbReference type="OrthoDB" id="8117189at2"/>
<evidence type="ECO:0000256" key="2">
    <source>
        <dbReference type="ARBA" id="ARBA00010270"/>
    </source>
</evidence>
<protein>
    <recommendedName>
        <fullName evidence="3">Lectin-like protein BA14k</fullName>
    </recommendedName>
</protein>
<evidence type="ECO:0000313" key="8">
    <source>
        <dbReference type="EMBL" id="RCS23023.1"/>
    </source>
</evidence>
<evidence type="ECO:0000256" key="1">
    <source>
        <dbReference type="ARBA" id="ARBA00004167"/>
    </source>
</evidence>
<gene>
    <name evidence="8" type="ORF">DUT91_16275</name>
</gene>
<dbReference type="Proteomes" id="UP000253420">
    <property type="component" value="Unassembled WGS sequence"/>
</dbReference>
<comment type="similarity">
    <text evidence="2">Belongs to the BA14k family.</text>
</comment>
<evidence type="ECO:0000256" key="5">
    <source>
        <dbReference type="ARBA" id="ARBA00022734"/>
    </source>
</evidence>
<organism evidence="8 9">
    <name type="scientific">Phyllobacterium salinisoli</name>
    <dbReference type="NCBI Taxonomy" id="1899321"/>
    <lineage>
        <taxon>Bacteria</taxon>
        <taxon>Pseudomonadati</taxon>
        <taxon>Pseudomonadota</taxon>
        <taxon>Alphaproteobacteria</taxon>
        <taxon>Hyphomicrobiales</taxon>
        <taxon>Phyllobacteriaceae</taxon>
        <taxon>Phyllobacterium</taxon>
    </lineage>
</organism>
<keyword evidence="7" id="KW-0732">Signal</keyword>
<sequence>MNKPAASFFTSALLLFTLPTPVLASSLYRPSVVVENKGLVEEVGHRHRYYVVGGIHYFNGYRGIVVARPGYRFYRGYWFPPAAFARGVIVGGTLAHPVPLPRRLTAAHIHWCFDHYRSYRAYDNTYQPYDGPRQQCWSPYN</sequence>
<dbReference type="RefSeq" id="WP_114441565.1">
    <property type="nucleotide sequence ID" value="NZ_QOZG01000006.1"/>
</dbReference>
<comment type="caution">
    <text evidence="8">The sequence shown here is derived from an EMBL/GenBank/DDBJ whole genome shotgun (WGS) entry which is preliminary data.</text>
</comment>
<dbReference type="AlphaFoldDB" id="A0A368K3H2"/>
<proteinExistence type="inferred from homology"/>
<evidence type="ECO:0000313" key="9">
    <source>
        <dbReference type="Proteomes" id="UP000253420"/>
    </source>
</evidence>
<feature type="chain" id="PRO_5016662863" description="Lectin-like protein BA14k" evidence="7">
    <location>
        <begin position="25"/>
        <end position="141"/>
    </location>
</feature>
<evidence type="ECO:0000256" key="3">
    <source>
        <dbReference type="ARBA" id="ARBA00020552"/>
    </source>
</evidence>
<dbReference type="GO" id="GO:0030246">
    <property type="term" value="F:carbohydrate binding"/>
    <property type="evidence" value="ECO:0007669"/>
    <property type="project" value="UniProtKB-KW"/>
</dbReference>
<comment type="subcellular location">
    <subcellularLocation>
        <location evidence="1">Membrane</location>
        <topology evidence="1">Single-pass membrane protein</topology>
    </subcellularLocation>
</comment>